<name>A0A0K9NQA3_ZOSMR</name>
<dbReference type="PANTHER" id="PTHR46328">
    <property type="entry name" value="FAR-RED IMPAIRED RESPONSIVE (FAR1) FAMILY PROTEIN-RELATED"/>
    <property type="match status" value="1"/>
</dbReference>
<dbReference type="AlphaFoldDB" id="A0A0K9NQA3"/>
<organism evidence="2 3">
    <name type="scientific">Zostera marina</name>
    <name type="common">Eelgrass</name>
    <dbReference type="NCBI Taxonomy" id="29655"/>
    <lineage>
        <taxon>Eukaryota</taxon>
        <taxon>Viridiplantae</taxon>
        <taxon>Streptophyta</taxon>
        <taxon>Embryophyta</taxon>
        <taxon>Tracheophyta</taxon>
        <taxon>Spermatophyta</taxon>
        <taxon>Magnoliopsida</taxon>
        <taxon>Liliopsida</taxon>
        <taxon>Zosteraceae</taxon>
        <taxon>Zostera</taxon>
    </lineage>
</organism>
<reference evidence="3" key="1">
    <citation type="journal article" date="2016" name="Nature">
        <title>The genome of the seagrass Zostera marina reveals angiosperm adaptation to the sea.</title>
        <authorList>
            <person name="Olsen J.L."/>
            <person name="Rouze P."/>
            <person name="Verhelst B."/>
            <person name="Lin Y.-C."/>
            <person name="Bayer T."/>
            <person name="Collen J."/>
            <person name="Dattolo E."/>
            <person name="De Paoli E."/>
            <person name="Dittami S."/>
            <person name="Maumus F."/>
            <person name="Michel G."/>
            <person name="Kersting A."/>
            <person name="Lauritano C."/>
            <person name="Lohaus R."/>
            <person name="Toepel M."/>
            <person name="Tonon T."/>
            <person name="Vanneste K."/>
            <person name="Amirebrahimi M."/>
            <person name="Brakel J."/>
            <person name="Bostroem C."/>
            <person name="Chovatia M."/>
            <person name="Grimwood J."/>
            <person name="Jenkins J.W."/>
            <person name="Jueterbock A."/>
            <person name="Mraz A."/>
            <person name="Stam W.T."/>
            <person name="Tice H."/>
            <person name="Bornberg-Bauer E."/>
            <person name="Green P.J."/>
            <person name="Pearson G.A."/>
            <person name="Procaccini G."/>
            <person name="Duarte C.M."/>
            <person name="Schmutz J."/>
            <person name="Reusch T.B.H."/>
            <person name="Van de Peer Y."/>
        </authorList>
    </citation>
    <scope>NUCLEOTIDE SEQUENCE [LARGE SCALE GENOMIC DNA]</scope>
    <source>
        <strain evidence="3">cv. Finnish</strain>
    </source>
</reference>
<protein>
    <recommendedName>
        <fullName evidence="1">FAR1 domain-containing protein</fullName>
    </recommendedName>
</protein>
<gene>
    <name evidence="2" type="ORF">ZOSMA_71G00200</name>
</gene>
<dbReference type="InterPro" id="IPR004330">
    <property type="entry name" value="FAR1_DNA_bnd_dom"/>
</dbReference>
<dbReference type="Pfam" id="PF03101">
    <property type="entry name" value="FAR1"/>
    <property type="match status" value="1"/>
</dbReference>
<evidence type="ECO:0000259" key="1">
    <source>
        <dbReference type="Pfam" id="PF03101"/>
    </source>
</evidence>
<dbReference type="OrthoDB" id="1894539at2759"/>
<sequence length="177" mass="20364">MDDDVQTSISIDSFSRNTNALSIVNSNDTSPPPPIPYVGQIFPDLESGRQFYYYYAGYAGFDHVRRYSSKLIDSVIQSMKFVCSKQRESTKKMDTDLVEYHKISRKSHNVRESCKAQITFKIDTGSTNWRVHIFVEHHTHELATLKKRCFLRVNRHMSSTSRGLLDSLNSAHIQPSQ</sequence>
<feature type="domain" description="FAR1" evidence="1">
    <location>
        <begin position="50"/>
        <end position="143"/>
    </location>
</feature>
<dbReference type="Proteomes" id="UP000036987">
    <property type="component" value="Unassembled WGS sequence"/>
</dbReference>
<keyword evidence="3" id="KW-1185">Reference proteome</keyword>
<evidence type="ECO:0000313" key="2">
    <source>
        <dbReference type="EMBL" id="KMZ58951.1"/>
    </source>
</evidence>
<dbReference type="PANTHER" id="PTHR46328:SF30">
    <property type="entry name" value="OS04G0641500 PROTEIN"/>
    <property type="match status" value="1"/>
</dbReference>
<evidence type="ECO:0000313" key="3">
    <source>
        <dbReference type="Proteomes" id="UP000036987"/>
    </source>
</evidence>
<proteinExistence type="predicted"/>
<accession>A0A0K9NQA3</accession>
<dbReference type="EMBL" id="LFYR01001841">
    <property type="protein sequence ID" value="KMZ58951.1"/>
    <property type="molecule type" value="Genomic_DNA"/>
</dbReference>
<comment type="caution">
    <text evidence="2">The sequence shown here is derived from an EMBL/GenBank/DDBJ whole genome shotgun (WGS) entry which is preliminary data.</text>
</comment>